<dbReference type="GO" id="GO:0015074">
    <property type="term" value="P:DNA integration"/>
    <property type="evidence" value="ECO:0007669"/>
    <property type="project" value="UniProtKB-KW"/>
</dbReference>
<name>A0A3Q9RNC4_9BACI</name>
<accession>A0A3Q9RNC4</accession>
<organism evidence="8 9">
    <name type="scientific">Peribacillus asahii</name>
    <dbReference type="NCBI Taxonomy" id="228899"/>
    <lineage>
        <taxon>Bacteria</taxon>
        <taxon>Bacillati</taxon>
        <taxon>Bacillota</taxon>
        <taxon>Bacilli</taxon>
        <taxon>Bacillales</taxon>
        <taxon>Bacillaceae</taxon>
        <taxon>Peribacillus</taxon>
    </lineage>
</organism>
<protein>
    <submittedName>
        <fullName evidence="8">Phage integrase</fullName>
    </submittedName>
</protein>
<evidence type="ECO:0000259" key="6">
    <source>
        <dbReference type="PROSITE" id="PS51898"/>
    </source>
</evidence>
<evidence type="ECO:0000256" key="4">
    <source>
        <dbReference type="ARBA" id="ARBA00023172"/>
    </source>
</evidence>
<dbReference type="GO" id="GO:0006310">
    <property type="term" value="P:DNA recombination"/>
    <property type="evidence" value="ECO:0007669"/>
    <property type="project" value="UniProtKB-KW"/>
</dbReference>
<dbReference type="PANTHER" id="PTHR30349:SF64">
    <property type="entry name" value="PROPHAGE INTEGRASE INTD-RELATED"/>
    <property type="match status" value="1"/>
</dbReference>
<keyword evidence="2" id="KW-0229">DNA integration</keyword>
<keyword evidence="4" id="KW-0233">DNA recombination</keyword>
<dbReference type="AlphaFoldDB" id="A0A3Q9RNC4"/>
<dbReference type="PROSITE" id="PS51898">
    <property type="entry name" value="TYR_RECOMBINASE"/>
    <property type="match status" value="1"/>
</dbReference>
<evidence type="ECO:0000256" key="2">
    <source>
        <dbReference type="ARBA" id="ARBA00022908"/>
    </source>
</evidence>
<dbReference type="CDD" id="cd00397">
    <property type="entry name" value="DNA_BRE_C"/>
    <property type="match status" value="1"/>
</dbReference>
<dbReference type="InterPro" id="IPR002104">
    <property type="entry name" value="Integrase_catalytic"/>
</dbReference>
<dbReference type="EMBL" id="CP026095">
    <property type="protein sequence ID" value="AZV43627.1"/>
    <property type="molecule type" value="Genomic_DNA"/>
</dbReference>
<evidence type="ECO:0000313" key="9">
    <source>
        <dbReference type="Proteomes" id="UP000283095"/>
    </source>
</evidence>
<dbReference type="RefSeq" id="WP_164853230.1">
    <property type="nucleotide sequence ID" value="NZ_CP026095.1"/>
</dbReference>
<dbReference type="Gene3D" id="1.10.150.130">
    <property type="match status" value="1"/>
</dbReference>
<dbReference type="Proteomes" id="UP000283095">
    <property type="component" value="Chromosome"/>
</dbReference>
<dbReference type="InterPro" id="IPR050090">
    <property type="entry name" value="Tyrosine_recombinase_XerCD"/>
</dbReference>
<dbReference type="PANTHER" id="PTHR30349">
    <property type="entry name" value="PHAGE INTEGRASE-RELATED"/>
    <property type="match status" value="1"/>
</dbReference>
<dbReference type="InterPro" id="IPR011010">
    <property type="entry name" value="DNA_brk_join_enz"/>
</dbReference>
<dbReference type="KEGG" id="pasa:BAOM_3018"/>
<keyword evidence="3 5" id="KW-0238">DNA-binding</keyword>
<evidence type="ECO:0000256" key="1">
    <source>
        <dbReference type="ARBA" id="ARBA00008857"/>
    </source>
</evidence>
<dbReference type="Gene3D" id="1.10.443.10">
    <property type="entry name" value="Intergrase catalytic core"/>
    <property type="match status" value="1"/>
</dbReference>
<comment type="similarity">
    <text evidence="1">Belongs to the 'phage' integrase family.</text>
</comment>
<evidence type="ECO:0000259" key="7">
    <source>
        <dbReference type="PROSITE" id="PS51900"/>
    </source>
</evidence>
<gene>
    <name evidence="8" type="ORF">BAOM_3018</name>
</gene>
<feature type="domain" description="Tyr recombinase" evidence="6">
    <location>
        <begin position="139"/>
        <end position="316"/>
    </location>
</feature>
<dbReference type="Pfam" id="PF00589">
    <property type="entry name" value="Phage_integrase"/>
    <property type="match status" value="1"/>
</dbReference>
<feature type="domain" description="Core-binding (CB)" evidence="7">
    <location>
        <begin position="29"/>
        <end position="117"/>
    </location>
</feature>
<evidence type="ECO:0000256" key="5">
    <source>
        <dbReference type="PROSITE-ProRule" id="PRU01248"/>
    </source>
</evidence>
<dbReference type="Pfam" id="PF02899">
    <property type="entry name" value="Phage_int_SAM_1"/>
    <property type="match status" value="1"/>
</dbReference>
<dbReference type="PROSITE" id="PS51900">
    <property type="entry name" value="CB"/>
    <property type="match status" value="1"/>
</dbReference>
<evidence type="ECO:0000256" key="3">
    <source>
        <dbReference type="ARBA" id="ARBA00023125"/>
    </source>
</evidence>
<dbReference type="InterPro" id="IPR013762">
    <property type="entry name" value="Integrase-like_cat_sf"/>
</dbReference>
<reference evidence="8 9" key="1">
    <citation type="submission" date="2018-01" db="EMBL/GenBank/DDBJ databases">
        <title>Bacillus asahii Genome sequencing and assembly.</title>
        <authorList>
            <person name="Jiang H."/>
            <person name="Feng Y."/>
            <person name="Zhao F."/>
            <person name="Lin X."/>
        </authorList>
    </citation>
    <scope>NUCLEOTIDE SEQUENCE [LARGE SCALE GENOMIC DNA]</scope>
    <source>
        <strain evidence="8 9">OM18</strain>
    </source>
</reference>
<dbReference type="GO" id="GO:0003677">
    <property type="term" value="F:DNA binding"/>
    <property type="evidence" value="ECO:0007669"/>
    <property type="project" value="UniProtKB-UniRule"/>
</dbReference>
<dbReference type="InterPro" id="IPR044068">
    <property type="entry name" value="CB"/>
</dbReference>
<dbReference type="SUPFAM" id="SSF56349">
    <property type="entry name" value="DNA breaking-rejoining enzymes"/>
    <property type="match status" value="1"/>
</dbReference>
<sequence length="357" mass="42011">MQAANNKEVKLLNAIENNRESKISDLHDYKVFNDIQNYFNDLETFSKNTKRGYERDIKDFFEGFLKKDIRYLTENDLKIDKKLILKFRKWLIDSEEYANSTINRKIRGLKSLYDTLSSYEYDVNLNSFNKIRELPNKTKAHGTLTPEEAFKMAELALETEREQKKIKYYLIQTAIRTSLRISDLLALEWNDFKEKDDLVVITIYEEKTNKETEKPLVRSFHEELLSIKEEGKDKVFNIDRDTITRMMKRLRVKMGFPPERNIVFHSFRNVGINFVLDVTGDVKAAAEQGNHSNINTTYSHYLDRNKNYDNMAGVLMDKELNENVLNDLSKEELLELIDKLSFKSKVELIKLAEGNIK</sequence>
<dbReference type="InterPro" id="IPR010998">
    <property type="entry name" value="Integrase_recombinase_N"/>
</dbReference>
<dbReference type="InterPro" id="IPR004107">
    <property type="entry name" value="Integrase_SAM-like_N"/>
</dbReference>
<proteinExistence type="inferred from homology"/>
<evidence type="ECO:0000313" key="8">
    <source>
        <dbReference type="EMBL" id="AZV43627.1"/>
    </source>
</evidence>